<feature type="compositionally biased region" description="Basic and acidic residues" evidence="8">
    <location>
        <begin position="34"/>
        <end position="44"/>
    </location>
</feature>
<organism evidence="10 11">
    <name type="scientific">Tricholomella constricta</name>
    <dbReference type="NCBI Taxonomy" id="117010"/>
    <lineage>
        <taxon>Eukaryota</taxon>
        <taxon>Fungi</taxon>
        <taxon>Dikarya</taxon>
        <taxon>Basidiomycota</taxon>
        <taxon>Agaricomycotina</taxon>
        <taxon>Agaricomycetes</taxon>
        <taxon>Agaricomycetidae</taxon>
        <taxon>Agaricales</taxon>
        <taxon>Tricholomatineae</taxon>
        <taxon>Lyophyllaceae</taxon>
        <taxon>Tricholomella</taxon>
    </lineage>
</organism>
<feature type="active site" description="Proton donor/acceptor" evidence="5">
    <location>
        <position position="257"/>
    </location>
</feature>
<feature type="active site" evidence="5">
    <location>
        <position position="224"/>
    </location>
</feature>
<evidence type="ECO:0000259" key="9">
    <source>
        <dbReference type="Pfam" id="PF03372"/>
    </source>
</evidence>
<feature type="domain" description="Endonuclease/exonuclease/phosphatase" evidence="9">
    <location>
        <begin position="111"/>
        <end position="344"/>
    </location>
</feature>
<keyword evidence="6" id="KW-0464">Manganese</keyword>
<dbReference type="GO" id="GO:0008081">
    <property type="term" value="F:phosphoric diester hydrolase activity"/>
    <property type="evidence" value="ECO:0007669"/>
    <property type="project" value="TreeGrafter"/>
</dbReference>
<dbReference type="CDD" id="cd09076">
    <property type="entry name" value="L1-EN"/>
    <property type="match status" value="1"/>
</dbReference>
<keyword evidence="11" id="KW-1185">Reference proteome</keyword>
<evidence type="ECO:0000256" key="2">
    <source>
        <dbReference type="ARBA" id="ARBA00022723"/>
    </source>
</evidence>
<dbReference type="Gene3D" id="3.60.10.10">
    <property type="entry name" value="Endonuclease/exonuclease/phosphatase"/>
    <property type="match status" value="1"/>
</dbReference>
<feature type="binding site" evidence="6">
    <location>
        <position position="146"/>
    </location>
    <ligand>
        <name>Mg(2+)</name>
        <dbReference type="ChEBI" id="CHEBI:18420"/>
        <label>1</label>
    </ligand>
</feature>
<dbReference type="AlphaFoldDB" id="A0A8H5M5A7"/>
<dbReference type="SUPFAM" id="SSF56219">
    <property type="entry name" value="DNase I-like"/>
    <property type="match status" value="1"/>
</dbReference>
<dbReference type="InterPro" id="IPR036691">
    <property type="entry name" value="Endo/exonu/phosph_ase_sf"/>
</dbReference>
<gene>
    <name evidence="10" type="ORF">D9615_008352</name>
</gene>
<dbReference type="OrthoDB" id="416119at2759"/>
<dbReference type="GO" id="GO:0003906">
    <property type="term" value="F:DNA-(apurinic or apyrimidinic site) endonuclease activity"/>
    <property type="evidence" value="ECO:0007669"/>
    <property type="project" value="TreeGrafter"/>
</dbReference>
<dbReference type="GO" id="GO:0005634">
    <property type="term" value="C:nucleus"/>
    <property type="evidence" value="ECO:0007669"/>
    <property type="project" value="TreeGrafter"/>
</dbReference>
<proteinExistence type="inferred from homology"/>
<evidence type="ECO:0000256" key="4">
    <source>
        <dbReference type="ARBA" id="ARBA00022842"/>
    </source>
</evidence>
<sequence length="444" mass="49931">MSTSTTPPHTVQFIRQNGSGLPEIGRGSGPPADRASDDDPRENDGGNNRIGSADTVGGPSEPDQPQPPGEPAQRQGGRTGEEESPPSNTPEPQLLPRNIGKKTTRGSLKVASLNIKGGGSNSSKDKWQHIRQILRDQGADVLAIQETHLNEARRDQLQSQFEKHMLIISSHDEDSPNAKGVAFVLNKRTTKWKEITTTRLIPGRAIQIELPWREGATTRLLAVYGPNPPGENATFWSDLENKYRTEGLSKPDIMMGDFNVVEDSLDRSPPHQDRRQPTEALASLKQYLNLLDGWRQENPTRTEYTFRMGNTTTESRINRIYVSSKILKKSHKWEINTTGISTDHKMVSMEFLDNRNVYLGKGRKQIPLHLLKNKKVMAKYKTICLDFANTLERSQTERTREENPQTVWASFKLKTKAFFIHHAKMESSKLDKQIAATVRGTPVW</sequence>
<evidence type="ECO:0000313" key="10">
    <source>
        <dbReference type="EMBL" id="KAF5381277.1"/>
    </source>
</evidence>
<name>A0A8H5M5A7_9AGAR</name>
<dbReference type="EMBL" id="JAACJP010000011">
    <property type="protein sequence ID" value="KAF5381277.1"/>
    <property type="molecule type" value="Genomic_DNA"/>
</dbReference>
<feature type="binding site" evidence="6">
    <location>
        <position position="344"/>
    </location>
    <ligand>
        <name>Mg(2+)</name>
        <dbReference type="ChEBI" id="CHEBI:18420"/>
        <label>1</label>
    </ligand>
</feature>
<feature type="binding site" evidence="6">
    <location>
        <position position="114"/>
    </location>
    <ligand>
        <name>Mg(2+)</name>
        <dbReference type="ChEBI" id="CHEBI:18420"/>
        <label>1</label>
    </ligand>
</feature>
<dbReference type="GO" id="GO:0008311">
    <property type="term" value="F:double-stranded DNA 3'-5' DNA exonuclease activity"/>
    <property type="evidence" value="ECO:0007669"/>
    <property type="project" value="TreeGrafter"/>
</dbReference>
<evidence type="ECO:0000256" key="8">
    <source>
        <dbReference type="SAM" id="MobiDB-lite"/>
    </source>
</evidence>
<dbReference type="GO" id="GO:0006284">
    <property type="term" value="P:base-excision repair"/>
    <property type="evidence" value="ECO:0007669"/>
    <property type="project" value="TreeGrafter"/>
</dbReference>
<evidence type="ECO:0000256" key="3">
    <source>
        <dbReference type="ARBA" id="ARBA00022801"/>
    </source>
</evidence>
<comment type="cofactor">
    <cofactor evidence="6">
        <name>Mg(2+)</name>
        <dbReference type="ChEBI" id="CHEBI:18420"/>
    </cofactor>
    <cofactor evidence="6">
        <name>Mn(2+)</name>
        <dbReference type="ChEBI" id="CHEBI:29035"/>
    </cofactor>
    <text evidence="6">Probably binds two magnesium or manganese ions per subunit.</text>
</comment>
<dbReference type="PANTHER" id="PTHR22748">
    <property type="entry name" value="AP ENDONUCLEASE"/>
    <property type="match status" value="1"/>
</dbReference>
<feature type="site" description="Interaction with DNA substrate" evidence="7">
    <location>
        <position position="344"/>
    </location>
</feature>
<dbReference type="InterPro" id="IPR005135">
    <property type="entry name" value="Endo/exonuclease/phosphatase"/>
</dbReference>
<feature type="binding site" evidence="6">
    <location>
        <position position="343"/>
    </location>
    <ligand>
        <name>Mg(2+)</name>
        <dbReference type="ChEBI" id="CHEBI:18420"/>
        <label>1</label>
    </ligand>
</feature>
<keyword evidence="2 6" id="KW-0479">Metal-binding</keyword>
<feature type="binding site" evidence="6">
    <location>
        <position position="257"/>
    </location>
    <ligand>
        <name>Mg(2+)</name>
        <dbReference type="ChEBI" id="CHEBI:18420"/>
        <label>1</label>
    </ligand>
</feature>
<evidence type="ECO:0000256" key="6">
    <source>
        <dbReference type="PIRSR" id="PIRSR604808-2"/>
    </source>
</evidence>
<feature type="binding site" evidence="6">
    <location>
        <position position="259"/>
    </location>
    <ligand>
        <name>Mg(2+)</name>
        <dbReference type="ChEBI" id="CHEBI:18420"/>
        <label>1</label>
    </ligand>
</feature>
<protein>
    <recommendedName>
        <fullName evidence="9">Endonuclease/exonuclease/phosphatase domain-containing protein</fullName>
    </recommendedName>
</protein>
<keyword evidence="3" id="KW-0378">Hydrolase</keyword>
<dbReference type="Pfam" id="PF03372">
    <property type="entry name" value="Exo_endo_phos"/>
    <property type="match status" value="1"/>
</dbReference>
<feature type="site" description="Transition state stabilizer" evidence="7">
    <location>
        <position position="259"/>
    </location>
</feature>
<accession>A0A8H5M5A7</accession>
<dbReference type="PANTHER" id="PTHR22748:SF6">
    <property type="entry name" value="DNA-(APURINIC OR APYRIMIDINIC SITE) ENDONUCLEASE"/>
    <property type="match status" value="1"/>
</dbReference>
<dbReference type="GO" id="GO:0046872">
    <property type="term" value="F:metal ion binding"/>
    <property type="evidence" value="ECO:0007669"/>
    <property type="project" value="UniProtKB-KW"/>
</dbReference>
<evidence type="ECO:0000256" key="1">
    <source>
        <dbReference type="ARBA" id="ARBA00007092"/>
    </source>
</evidence>
<dbReference type="Proteomes" id="UP000565441">
    <property type="component" value="Unassembled WGS sequence"/>
</dbReference>
<feature type="region of interest" description="Disordered" evidence="8">
    <location>
        <begin position="1"/>
        <end position="106"/>
    </location>
</feature>
<evidence type="ECO:0000256" key="7">
    <source>
        <dbReference type="PIRSR" id="PIRSR604808-3"/>
    </source>
</evidence>
<evidence type="ECO:0000313" key="11">
    <source>
        <dbReference type="Proteomes" id="UP000565441"/>
    </source>
</evidence>
<feature type="active site" description="Proton acceptor" evidence="5">
    <location>
        <position position="344"/>
    </location>
</feature>
<feature type="compositionally biased region" description="Polar residues" evidence="8">
    <location>
        <begin position="1"/>
        <end position="19"/>
    </location>
</feature>
<dbReference type="InterPro" id="IPR004808">
    <property type="entry name" value="AP_endonuc_1"/>
</dbReference>
<comment type="caution">
    <text evidence="10">The sequence shown here is derived from an EMBL/GenBank/DDBJ whole genome shotgun (WGS) entry which is preliminary data.</text>
</comment>
<keyword evidence="4 6" id="KW-0460">Magnesium</keyword>
<reference evidence="10 11" key="1">
    <citation type="journal article" date="2020" name="ISME J.">
        <title>Uncovering the hidden diversity of litter-decomposition mechanisms in mushroom-forming fungi.</title>
        <authorList>
            <person name="Floudas D."/>
            <person name="Bentzer J."/>
            <person name="Ahren D."/>
            <person name="Johansson T."/>
            <person name="Persson P."/>
            <person name="Tunlid A."/>
        </authorList>
    </citation>
    <scope>NUCLEOTIDE SEQUENCE [LARGE SCALE GENOMIC DNA]</scope>
    <source>
        <strain evidence="10 11">CBS 661.87</strain>
    </source>
</reference>
<comment type="similarity">
    <text evidence="1">Belongs to the DNA repair enzymes AP/ExoA family.</text>
</comment>
<evidence type="ECO:0000256" key="5">
    <source>
        <dbReference type="PIRSR" id="PIRSR604808-1"/>
    </source>
</evidence>